<dbReference type="PROSITE" id="PS51253">
    <property type="entry name" value="HTH_CENPB"/>
    <property type="match status" value="1"/>
</dbReference>
<dbReference type="InterPro" id="IPR009057">
    <property type="entry name" value="Homeodomain-like_sf"/>
</dbReference>
<organism evidence="3 4">
    <name type="scientific">Aphanomyces invadans</name>
    <dbReference type="NCBI Taxonomy" id="157072"/>
    <lineage>
        <taxon>Eukaryota</taxon>
        <taxon>Sar</taxon>
        <taxon>Stramenopiles</taxon>
        <taxon>Oomycota</taxon>
        <taxon>Saprolegniomycetes</taxon>
        <taxon>Saprolegniales</taxon>
        <taxon>Verrucalvaceae</taxon>
        <taxon>Aphanomyces</taxon>
    </lineage>
</organism>
<dbReference type="InterPro" id="IPR006600">
    <property type="entry name" value="HTH_CenpB_DNA-bd_dom"/>
</dbReference>
<proteinExistence type="predicted"/>
<dbReference type="GO" id="GO:0005634">
    <property type="term" value="C:nucleus"/>
    <property type="evidence" value="ECO:0007669"/>
    <property type="project" value="TreeGrafter"/>
</dbReference>
<dbReference type="AlphaFoldDB" id="A0A418ALN3"/>
<evidence type="ECO:0000259" key="2">
    <source>
        <dbReference type="PROSITE" id="PS51253"/>
    </source>
</evidence>
<accession>A0A418ALN3</accession>
<dbReference type="VEuPathDB" id="FungiDB:H310_09650"/>
<dbReference type="SMART" id="SM00674">
    <property type="entry name" value="CENPB"/>
    <property type="match status" value="1"/>
</dbReference>
<dbReference type="GO" id="GO:0003677">
    <property type="term" value="F:DNA binding"/>
    <property type="evidence" value="ECO:0007669"/>
    <property type="project" value="UniProtKB-KW"/>
</dbReference>
<dbReference type="Pfam" id="PF03184">
    <property type="entry name" value="DDE_1"/>
    <property type="match status" value="1"/>
</dbReference>
<feature type="domain" description="HTH CENPB-type" evidence="2">
    <location>
        <begin position="65"/>
        <end position="137"/>
    </location>
</feature>
<dbReference type="InterPro" id="IPR004875">
    <property type="entry name" value="DDE_SF_endonuclease_dom"/>
</dbReference>
<gene>
    <name evidence="3" type="ORF">DYB32_008407</name>
</gene>
<dbReference type="Gene3D" id="1.10.10.60">
    <property type="entry name" value="Homeodomain-like"/>
    <property type="match status" value="1"/>
</dbReference>
<dbReference type="PANTHER" id="PTHR19303">
    <property type="entry name" value="TRANSPOSON"/>
    <property type="match status" value="1"/>
</dbReference>
<dbReference type="Proteomes" id="UP000285060">
    <property type="component" value="Unassembled WGS sequence"/>
</dbReference>
<keyword evidence="4" id="KW-1185">Reference proteome</keyword>
<comment type="caution">
    <text evidence="3">The sequence shown here is derived from an EMBL/GenBank/DDBJ whole genome shotgun (WGS) entry which is preliminary data.</text>
</comment>
<reference evidence="3 4" key="1">
    <citation type="submission" date="2018-08" db="EMBL/GenBank/DDBJ databases">
        <title>Aphanomyces genome sequencing and annotation.</title>
        <authorList>
            <person name="Minardi D."/>
            <person name="Oidtmann B."/>
            <person name="Van Der Giezen M."/>
            <person name="Studholme D.J."/>
        </authorList>
    </citation>
    <scope>NUCLEOTIDE SEQUENCE [LARGE SCALE GENOMIC DNA]</scope>
    <source>
        <strain evidence="3 4">NJM0002</strain>
    </source>
</reference>
<dbReference type="EMBL" id="QUSY01001339">
    <property type="protein sequence ID" value="RHY25278.1"/>
    <property type="molecule type" value="Genomic_DNA"/>
</dbReference>
<sequence>MELRMTLVEKHELYANHLSEPNVSNSALALWAAQTFGLALTLSKSTVAHVLKSYSPPSLRADKAKRTKEQRVALPEVEVKLVEAVLRCEELGVCTTGDLIRQQARTICGELGVETNPRISKGWLYKFQRRNGLTNKVQHGEAGSFPLEAVDVGRREVLSMTSGYSTGTDTIDPLFIGTAAKHRCFGGQTPAELGLDYYASMKGWMNSDIFNSYLEALNVKMAEQGQKALMLVDNVPPHLLFEATPLSNIRVKKLPPNMTAYLQPQDTEVIAAFKAKIKHRQLQNALEQVNEAVAGRQDRLYEVLFDVAMGWAKEAWWSTTQSTVTNGWARIGIMDDHLTTFSGRLPNFEINIRE</sequence>
<name>A0A418ALN3_9STRA</name>
<dbReference type="PANTHER" id="PTHR19303:SF73">
    <property type="entry name" value="PROTEIN PDC2"/>
    <property type="match status" value="1"/>
</dbReference>
<dbReference type="Pfam" id="PF03221">
    <property type="entry name" value="HTH_Tnp_Tc5"/>
    <property type="match status" value="1"/>
</dbReference>
<evidence type="ECO:0000313" key="4">
    <source>
        <dbReference type="Proteomes" id="UP000285060"/>
    </source>
</evidence>
<evidence type="ECO:0000256" key="1">
    <source>
        <dbReference type="ARBA" id="ARBA00023125"/>
    </source>
</evidence>
<protein>
    <recommendedName>
        <fullName evidence="2">HTH CENPB-type domain-containing protein</fullName>
    </recommendedName>
</protein>
<keyword evidence="1" id="KW-0238">DNA-binding</keyword>
<dbReference type="SUPFAM" id="SSF46689">
    <property type="entry name" value="Homeodomain-like"/>
    <property type="match status" value="1"/>
</dbReference>
<evidence type="ECO:0000313" key="3">
    <source>
        <dbReference type="EMBL" id="RHY25278.1"/>
    </source>
</evidence>
<dbReference type="InterPro" id="IPR050863">
    <property type="entry name" value="CenT-Element_Derived"/>
</dbReference>